<feature type="domain" description="ELMO" evidence="2">
    <location>
        <begin position="174"/>
        <end position="283"/>
    </location>
</feature>
<name>A0AAV2SFF5_MEGNR</name>
<dbReference type="Pfam" id="PF04727">
    <property type="entry name" value="ELMO_CED12"/>
    <property type="match status" value="1"/>
</dbReference>
<dbReference type="InterPro" id="IPR006816">
    <property type="entry name" value="ELMO_dom"/>
</dbReference>
<feature type="region of interest" description="Disordered" evidence="1">
    <location>
        <begin position="59"/>
        <end position="101"/>
    </location>
</feature>
<organism evidence="3 4">
    <name type="scientific">Meganyctiphanes norvegica</name>
    <name type="common">Northern krill</name>
    <name type="synonym">Thysanopoda norvegica</name>
    <dbReference type="NCBI Taxonomy" id="48144"/>
    <lineage>
        <taxon>Eukaryota</taxon>
        <taxon>Metazoa</taxon>
        <taxon>Ecdysozoa</taxon>
        <taxon>Arthropoda</taxon>
        <taxon>Crustacea</taxon>
        <taxon>Multicrustacea</taxon>
        <taxon>Malacostraca</taxon>
        <taxon>Eumalacostraca</taxon>
        <taxon>Eucarida</taxon>
        <taxon>Euphausiacea</taxon>
        <taxon>Euphausiidae</taxon>
        <taxon>Meganyctiphanes</taxon>
    </lineage>
</organism>
<feature type="non-terminal residue" evidence="3">
    <location>
        <position position="283"/>
    </location>
</feature>
<feature type="compositionally biased region" description="Low complexity" evidence="1">
    <location>
        <begin position="70"/>
        <end position="85"/>
    </location>
</feature>
<dbReference type="EMBL" id="CAXKWB010058893">
    <property type="protein sequence ID" value="CAL4181245.1"/>
    <property type="molecule type" value="Genomic_DNA"/>
</dbReference>
<evidence type="ECO:0000313" key="3">
    <source>
        <dbReference type="EMBL" id="CAL4181245.1"/>
    </source>
</evidence>
<dbReference type="PANTHER" id="PTHR12771:SF2">
    <property type="entry name" value="ELMO DOMAIN-CONTAINING PROTEIN 3"/>
    <property type="match status" value="1"/>
</dbReference>
<keyword evidence="4" id="KW-1185">Reference proteome</keyword>
<dbReference type="Proteomes" id="UP001497623">
    <property type="component" value="Unassembled WGS sequence"/>
</dbReference>
<dbReference type="PROSITE" id="PS51335">
    <property type="entry name" value="ELMO"/>
    <property type="match status" value="1"/>
</dbReference>
<proteinExistence type="predicted"/>
<comment type="caution">
    <text evidence="3">The sequence shown here is derived from an EMBL/GenBank/DDBJ whole genome shotgun (WGS) entry which is preliminary data.</text>
</comment>
<dbReference type="PANTHER" id="PTHR12771">
    <property type="entry name" value="ENGULFMENT AND CELL MOTILITY"/>
    <property type="match status" value="1"/>
</dbReference>
<dbReference type="AlphaFoldDB" id="A0AAV2SFF5"/>
<protein>
    <recommendedName>
        <fullName evidence="2">ELMO domain-containing protein</fullName>
    </recommendedName>
</protein>
<evidence type="ECO:0000313" key="4">
    <source>
        <dbReference type="Proteomes" id="UP001497623"/>
    </source>
</evidence>
<evidence type="ECO:0000256" key="1">
    <source>
        <dbReference type="SAM" id="MobiDB-lite"/>
    </source>
</evidence>
<accession>A0AAV2SFF5</accession>
<gene>
    <name evidence="3" type="ORF">MNOR_LOCUS35399</name>
</gene>
<evidence type="ECO:0000259" key="2">
    <source>
        <dbReference type="PROSITE" id="PS51335"/>
    </source>
</evidence>
<dbReference type="InterPro" id="IPR050868">
    <property type="entry name" value="ELMO_domain-containing"/>
</dbReference>
<sequence length="283" mass="32098">MLEAPLQKELPSDSIDVAERNLKNQNYAPPRSERITQADDYLTAQEEWDAVQCVEPIIRRNTRSNDSSPKKSIGSIGSNGSCYSIKQPQPPSPPNLHSNVRISPHTDFDEVWDFFMRQDMSHVMDVIRPTMERRGVNGLIRTIFGPKKLKPQLLDERNLLFAIAQCQMDNSEPLHLQILQTIYKVLTSTKIDCPRYGSHWDAVGFQGNDPATDLRGVGLLGLIHALYLLTHEATLPLARDIYKLSHDQVSQFPLMVLCINVTRISLQTLREGLLNKRSNSEQN</sequence>
<reference evidence="3 4" key="1">
    <citation type="submission" date="2024-05" db="EMBL/GenBank/DDBJ databases">
        <authorList>
            <person name="Wallberg A."/>
        </authorList>
    </citation>
    <scope>NUCLEOTIDE SEQUENCE [LARGE SCALE GENOMIC DNA]</scope>
</reference>